<evidence type="ECO:0000313" key="1">
    <source>
        <dbReference type="EMBL" id="OOF91888.1"/>
    </source>
</evidence>
<organism evidence="1 2">
    <name type="scientific">Aspergillus carbonarius (strain ITEM 5010)</name>
    <dbReference type="NCBI Taxonomy" id="602072"/>
    <lineage>
        <taxon>Eukaryota</taxon>
        <taxon>Fungi</taxon>
        <taxon>Dikarya</taxon>
        <taxon>Ascomycota</taxon>
        <taxon>Pezizomycotina</taxon>
        <taxon>Eurotiomycetes</taxon>
        <taxon>Eurotiomycetidae</taxon>
        <taxon>Eurotiales</taxon>
        <taxon>Aspergillaceae</taxon>
        <taxon>Aspergillus</taxon>
        <taxon>Aspergillus subgen. Circumdati</taxon>
    </lineage>
</organism>
<dbReference type="SUPFAM" id="SSF56112">
    <property type="entry name" value="Protein kinase-like (PK-like)"/>
    <property type="match status" value="1"/>
</dbReference>
<dbReference type="STRING" id="602072.A0A1R3RBM6"/>
<evidence type="ECO:0000313" key="2">
    <source>
        <dbReference type="Proteomes" id="UP000188318"/>
    </source>
</evidence>
<dbReference type="Proteomes" id="UP000188318">
    <property type="component" value="Unassembled WGS sequence"/>
</dbReference>
<proteinExistence type="predicted"/>
<name>A0A1R3RBM6_ASPC5</name>
<accession>A0A1R3RBM6</accession>
<dbReference type="AlphaFoldDB" id="A0A1R3RBM6"/>
<dbReference type="InterPro" id="IPR051678">
    <property type="entry name" value="AGP_Transferase"/>
</dbReference>
<dbReference type="Gene3D" id="1.10.510.10">
    <property type="entry name" value="Transferase(Phosphotransferase) domain 1"/>
    <property type="match status" value="1"/>
</dbReference>
<sequence>MPVSQPTSRDVDRACPLDDVDLMSMSDESLAALLDSAPVLHQLGETTVVRLSKDLVMKGGGNVLPSEAEVMKLVESETRVRAPRVHRSFQVPDPTKYFGTLGYIVMDYIHGQPLDHCWESLDEGCRRDVARQAAKMIMDMYQASPKVPAFRFTDFIITYQDISPRNLILDADGHVWLIDWADAGGCPPAFESAALDSQQSYPDFNAMVLSYIPSYPMELGQLRSIEYGLQTVAFA</sequence>
<gene>
    <name evidence="1" type="ORF">ASPCADRAFT_399765</name>
</gene>
<dbReference type="OrthoDB" id="3250044at2759"/>
<keyword evidence="2" id="KW-1185">Reference proteome</keyword>
<dbReference type="VEuPathDB" id="FungiDB:ASPCADRAFT_399765"/>
<dbReference type="OMA" id="FTHYSAG"/>
<reference evidence="2" key="1">
    <citation type="journal article" date="2017" name="Genome Biol.">
        <title>Comparative genomics reveals high biological diversity and specific adaptations in the industrially and medically important fungal genus Aspergillus.</title>
        <authorList>
            <person name="de Vries R.P."/>
            <person name="Riley R."/>
            <person name="Wiebenga A."/>
            <person name="Aguilar-Osorio G."/>
            <person name="Amillis S."/>
            <person name="Uchima C.A."/>
            <person name="Anderluh G."/>
            <person name="Asadollahi M."/>
            <person name="Askin M."/>
            <person name="Barry K."/>
            <person name="Battaglia E."/>
            <person name="Bayram O."/>
            <person name="Benocci T."/>
            <person name="Braus-Stromeyer S.A."/>
            <person name="Caldana C."/>
            <person name="Canovas D."/>
            <person name="Cerqueira G.C."/>
            <person name="Chen F."/>
            <person name="Chen W."/>
            <person name="Choi C."/>
            <person name="Clum A."/>
            <person name="Dos Santos R.A."/>
            <person name="Damasio A.R."/>
            <person name="Diallinas G."/>
            <person name="Emri T."/>
            <person name="Fekete E."/>
            <person name="Flipphi M."/>
            <person name="Freyberg S."/>
            <person name="Gallo A."/>
            <person name="Gournas C."/>
            <person name="Habgood R."/>
            <person name="Hainaut M."/>
            <person name="Harispe M.L."/>
            <person name="Henrissat B."/>
            <person name="Hilden K.S."/>
            <person name="Hope R."/>
            <person name="Hossain A."/>
            <person name="Karabika E."/>
            <person name="Karaffa L."/>
            <person name="Karanyi Z."/>
            <person name="Krasevec N."/>
            <person name="Kuo A."/>
            <person name="Kusch H."/>
            <person name="LaButti K."/>
            <person name="Lagendijk E.L."/>
            <person name="Lapidus A."/>
            <person name="Levasseur A."/>
            <person name="Lindquist E."/>
            <person name="Lipzen A."/>
            <person name="Logrieco A.F."/>
            <person name="MacCabe A."/>
            <person name="Maekelae M.R."/>
            <person name="Malavazi I."/>
            <person name="Melin P."/>
            <person name="Meyer V."/>
            <person name="Mielnichuk N."/>
            <person name="Miskei M."/>
            <person name="Molnar A.P."/>
            <person name="Mule G."/>
            <person name="Ngan C.Y."/>
            <person name="Orejas M."/>
            <person name="Orosz E."/>
            <person name="Ouedraogo J.P."/>
            <person name="Overkamp K.M."/>
            <person name="Park H.-S."/>
            <person name="Perrone G."/>
            <person name="Piumi F."/>
            <person name="Punt P.J."/>
            <person name="Ram A.F."/>
            <person name="Ramon A."/>
            <person name="Rauscher S."/>
            <person name="Record E."/>
            <person name="Riano-Pachon D.M."/>
            <person name="Robert V."/>
            <person name="Roehrig J."/>
            <person name="Ruller R."/>
            <person name="Salamov A."/>
            <person name="Salih N.S."/>
            <person name="Samson R.A."/>
            <person name="Sandor E."/>
            <person name="Sanguinetti M."/>
            <person name="Schuetze T."/>
            <person name="Sepcic K."/>
            <person name="Shelest E."/>
            <person name="Sherlock G."/>
            <person name="Sophianopoulou V."/>
            <person name="Squina F.M."/>
            <person name="Sun H."/>
            <person name="Susca A."/>
            <person name="Todd R.B."/>
            <person name="Tsang A."/>
            <person name="Unkles S.E."/>
            <person name="van de Wiele N."/>
            <person name="van Rossen-Uffink D."/>
            <person name="Oliveira J.V."/>
            <person name="Vesth T.C."/>
            <person name="Visser J."/>
            <person name="Yu J.-H."/>
            <person name="Zhou M."/>
            <person name="Andersen M.R."/>
            <person name="Archer D.B."/>
            <person name="Baker S.E."/>
            <person name="Benoit I."/>
            <person name="Brakhage A.A."/>
            <person name="Braus G.H."/>
            <person name="Fischer R."/>
            <person name="Frisvad J.C."/>
            <person name="Goldman G.H."/>
            <person name="Houbraken J."/>
            <person name="Oakley B."/>
            <person name="Pocsi I."/>
            <person name="Scazzocchio C."/>
            <person name="Seiboth B."/>
            <person name="vanKuyk P.A."/>
            <person name="Wortman J."/>
            <person name="Dyer P.S."/>
            <person name="Grigoriev I.V."/>
        </authorList>
    </citation>
    <scope>NUCLEOTIDE SEQUENCE [LARGE SCALE GENOMIC DNA]</scope>
    <source>
        <strain evidence="2">ITEM 5010</strain>
    </source>
</reference>
<dbReference type="PANTHER" id="PTHR21310:SF39">
    <property type="entry name" value="AMINOGLYCOSIDE PHOSPHOTRANSFERASE DOMAIN-CONTAINING PROTEIN"/>
    <property type="match status" value="1"/>
</dbReference>
<protein>
    <recommendedName>
        <fullName evidence="3">Protein kinase domain-containing protein</fullName>
    </recommendedName>
</protein>
<dbReference type="EMBL" id="KV907509">
    <property type="protein sequence ID" value="OOF91888.1"/>
    <property type="molecule type" value="Genomic_DNA"/>
</dbReference>
<dbReference type="InterPro" id="IPR011009">
    <property type="entry name" value="Kinase-like_dom_sf"/>
</dbReference>
<dbReference type="PANTHER" id="PTHR21310">
    <property type="entry name" value="AMINOGLYCOSIDE PHOSPHOTRANSFERASE-RELATED-RELATED"/>
    <property type="match status" value="1"/>
</dbReference>
<evidence type="ECO:0008006" key="3">
    <source>
        <dbReference type="Google" id="ProtNLM"/>
    </source>
</evidence>